<gene>
    <name evidence="1" type="ORF">G5I_02661</name>
</gene>
<dbReference type="Proteomes" id="UP000007755">
    <property type="component" value="Unassembled WGS sequence"/>
</dbReference>
<dbReference type="EMBL" id="GL888054">
    <property type="protein sequence ID" value="EGI68657.1"/>
    <property type="molecule type" value="Genomic_DNA"/>
</dbReference>
<organism evidence="2">
    <name type="scientific">Acromyrmex echinatior</name>
    <name type="common">Panamanian leafcutter ant</name>
    <name type="synonym">Acromyrmex octospinosus echinatior</name>
    <dbReference type="NCBI Taxonomy" id="103372"/>
    <lineage>
        <taxon>Eukaryota</taxon>
        <taxon>Metazoa</taxon>
        <taxon>Ecdysozoa</taxon>
        <taxon>Arthropoda</taxon>
        <taxon>Hexapoda</taxon>
        <taxon>Insecta</taxon>
        <taxon>Pterygota</taxon>
        <taxon>Neoptera</taxon>
        <taxon>Endopterygota</taxon>
        <taxon>Hymenoptera</taxon>
        <taxon>Apocrita</taxon>
        <taxon>Aculeata</taxon>
        <taxon>Formicoidea</taxon>
        <taxon>Formicidae</taxon>
        <taxon>Myrmicinae</taxon>
        <taxon>Acromyrmex</taxon>
    </lineage>
</organism>
<dbReference type="InParanoid" id="F4WAW7"/>
<dbReference type="STRING" id="103372.F4WAW7"/>
<evidence type="ECO:0008006" key="3">
    <source>
        <dbReference type="Google" id="ProtNLM"/>
    </source>
</evidence>
<proteinExistence type="predicted"/>
<evidence type="ECO:0000313" key="2">
    <source>
        <dbReference type="Proteomes" id="UP000007755"/>
    </source>
</evidence>
<evidence type="ECO:0000313" key="1">
    <source>
        <dbReference type="EMBL" id="EGI68657.1"/>
    </source>
</evidence>
<dbReference type="AlphaFoldDB" id="F4WAW7"/>
<dbReference type="Gene3D" id="3.60.10.10">
    <property type="entry name" value="Endonuclease/exonuclease/phosphatase"/>
    <property type="match status" value="1"/>
</dbReference>
<reference evidence="1" key="1">
    <citation type="submission" date="2011-02" db="EMBL/GenBank/DDBJ databases">
        <title>The genome of the leaf-cutting ant Acromyrmex echinatior suggests key adaptations to social evolution and fungus farming.</title>
        <authorList>
            <person name="Nygaard S."/>
            <person name="Zhang G."/>
        </authorList>
    </citation>
    <scope>NUCLEOTIDE SEQUENCE</scope>
</reference>
<protein>
    <recommendedName>
        <fullName evidence="3">Endonuclease/exonuclease/phosphatase domain-containing protein</fullName>
    </recommendedName>
</protein>
<keyword evidence="2" id="KW-1185">Reference proteome</keyword>
<sequence length="121" mass="13765">MSPNKPVSIANWNCRGLRGKLPEIQANDYIYDLWCLQEIMVTENTYLHSNIFNFVTGDIRRLGQHGVAIAIKKSLRFDLLDLTHLGHHSIELIGIKLYTQGPSFIIINIQTSVVMNSSYGY</sequence>
<name>F4WAW7_ACREC</name>
<accession>F4WAW7</accession>
<dbReference type="InterPro" id="IPR036691">
    <property type="entry name" value="Endo/exonu/phosph_ase_sf"/>
</dbReference>
<dbReference type="SUPFAM" id="SSF56219">
    <property type="entry name" value="DNase I-like"/>
    <property type="match status" value="1"/>
</dbReference>